<organism evidence="2 3">
    <name type="scientific">Paraphaeosphaeria minitans</name>
    <dbReference type="NCBI Taxonomy" id="565426"/>
    <lineage>
        <taxon>Eukaryota</taxon>
        <taxon>Fungi</taxon>
        <taxon>Dikarya</taxon>
        <taxon>Ascomycota</taxon>
        <taxon>Pezizomycotina</taxon>
        <taxon>Dothideomycetes</taxon>
        <taxon>Pleosporomycetidae</taxon>
        <taxon>Pleosporales</taxon>
        <taxon>Massarineae</taxon>
        <taxon>Didymosphaeriaceae</taxon>
        <taxon>Paraphaeosphaeria</taxon>
    </lineage>
</organism>
<dbReference type="OrthoDB" id="3776986at2759"/>
<evidence type="ECO:0000313" key="3">
    <source>
        <dbReference type="Proteomes" id="UP000756921"/>
    </source>
</evidence>
<dbReference type="EMBL" id="WJXW01000020">
    <property type="protein sequence ID" value="KAF9728451.1"/>
    <property type="molecule type" value="Genomic_DNA"/>
</dbReference>
<proteinExistence type="predicted"/>
<sequence length="283" mass="32356">MPLIPPPKAIARKDAISVANGQSTTSGVEALGVEGQRRRKKSGRQMHEFKPTKPIPKPRSESEPAHPVIAYFKEYAGNQADSDLMFLLWGSADSEVSPTYAVDVTIPDSLKKRANYSYNITPWIQSYGLYYAEIGLLRRYLFFRKVARMKFQFISRSPERFEVSLKPVDLSSMQEELNKTIAEKGKGINWKHFEDPDPDEDPSLVCRCEDCGHRNCESDYTAQEIELDDCPGRQKREAEAKLRWVENSDLLTFYFRSPPLSLDQEMLTSSPCNLFQELYVVIV</sequence>
<accession>A0A9P6G3L2</accession>
<reference evidence="2" key="1">
    <citation type="journal article" date="2020" name="Mol. Plant Microbe Interact.">
        <title>Genome Sequence of the Biocontrol Agent Coniothyrium minitans strain Conio (IMI 134523).</title>
        <authorList>
            <person name="Patel D."/>
            <person name="Shittu T.A."/>
            <person name="Baroncelli R."/>
            <person name="Muthumeenakshi S."/>
            <person name="Osborne T.H."/>
            <person name="Janganan T.K."/>
            <person name="Sreenivasaprasad S."/>
        </authorList>
    </citation>
    <scope>NUCLEOTIDE SEQUENCE</scope>
    <source>
        <strain evidence="2">Conio</strain>
    </source>
</reference>
<evidence type="ECO:0000256" key="1">
    <source>
        <dbReference type="SAM" id="MobiDB-lite"/>
    </source>
</evidence>
<gene>
    <name evidence="2" type="ORF">PMIN01_13584</name>
</gene>
<protein>
    <submittedName>
        <fullName evidence="2">Uncharacterized protein</fullName>
    </submittedName>
</protein>
<feature type="region of interest" description="Disordered" evidence="1">
    <location>
        <begin position="16"/>
        <end position="63"/>
    </location>
</feature>
<dbReference type="AlphaFoldDB" id="A0A9P6G3L2"/>
<evidence type="ECO:0000313" key="2">
    <source>
        <dbReference type="EMBL" id="KAF9728451.1"/>
    </source>
</evidence>
<comment type="caution">
    <text evidence="2">The sequence shown here is derived from an EMBL/GenBank/DDBJ whole genome shotgun (WGS) entry which is preliminary data.</text>
</comment>
<dbReference type="Proteomes" id="UP000756921">
    <property type="component" value="Unassembled WGS sequence"/>
</dbReference>
<name>A0A9P6G3L2_9PLEO</name>
<keyword evidence="3" id="KW-1185">Reference proteome</keyword>